<gene>
    <name evidence="1" type="ORF">OE88DRAFT_939550</name>
</gene>
<dbReference type="AlphaFoldDB" id="A0A5C3NF44"/>
<dbReference type="EMBL" id="ML213505">
    <property type="protein sequence ID" value="TFK54648.1"/>
    <property type="molecule type" value="Genomic_DNA"/>
</dbReference>
<evidence type="ECO:0000313" key="2">
    <source>
        <dbReference type="Proteomes" id="UP000305948"/>
    </source>
</evidence>
<evidence type="ECO:0000313" key="1">
    <source>
        <dbReference type="EMBL" id="TFK54648.1"/>
    </source>
</evidence>
<protein>
    <submittedName>
        <fullName evidence="1">Uncharacterized protein</fullName>
    </submittedName>
</protein>
<dbReference type="OrthoDB" id="2852202at2759"/>
<dbReference type="Proteomes" id="UP000305948">
    <property type="component" value="Unassembled WGS sequence"/>
</dbReference>
<keyword evidence="2" id="KW-1185">Reference proteome</keyword>
<name>A0A5C3NF44_9AGAM</name>
<sequence>MLDRLGADVFWNRINLLYRFEAQRCVASLRSQHAAEYKFRPGDVGFAWGGNSNAWFEFLRMQGVDLTPDELYLERRYKTMMEPGRAGKYCVVLSNIDHGEHQGKHLVCNLTTLGDMRFSPSMRTPMNNFFALAFGGLSKPWPPKFPPILTNPPWWRPAYLYAIPAIREVIPSLSLEHLSLVPGELDRLQEAVEDRVKPIPTRSENISWTTIQISGIKEWTSNTWKSTGRILPLWDELSLTSTVKWEKHRPQPLVCVQNTGVWRVAVARAITL</sequence>
<accession>A0A5C3NF44</accession>
<organism evidence="1 2">
    <name type="scientific">Heliocybe sulcata</name>
    <dbReference type="NCBI Taxonomy" id="5364"/>
    <lineage>
        <taxon>Eukaryota</taxon>
        <taxon>Fungi</taxon>
        <taxon>Dikarya</taxon>
        <taxon>Basidiomycota</taxon>
        <taxon>Agaricomycotina</taxon>
        <taxon>Agaricomycetes</taxon>
        <taxon>Gloeophyllales</taxon>
        <taxon>Gloeophyllaceae</taxon>
        <taxon>Heliocybe</taxon>
    </lineage>
</organism>
<reference evidence="1 2" key="1">
    <citation type="journal article" date="2019" name="Nat. Ecol. Evol.">
        <title>Megaphylogeny resolves global patterns of mushroom evolution.</title>
        <authorList>
            <person name="Varga T."/>
            <person name="Krizsan K."/>
            <person name="Foldi C."/>
            <person name="Dima B."/>
            <person name="Sanchez-Garcia M."/>
            <person name="Sanchez-Ramirez S."/>
            <person name="Szollosi G.J."/>
            <person name="Szarkandi J.G."/>
            <person name="Papp V."/>
            <person name="Albert L."/>
            <person name="Andreopoulos W."/>
            <person name="Angelini C."/>
            <person name="Antonin V."/>
            <person name="Barry K.W."/>
            <person name="Bougher N.L."/>
            <person name="Buchanan P."/>
            <person name="Buyck B."/>
            <person name="Bense V."/>
            <person name="Catcheside P."/>
            <person name="Chovatia M."/>
            <person name="Cooper J."/>
            <person name="Damon W."/>
            <person name="Desjardin D."/>
            <person name="Finy P."/>
            <person name="Geml J."/>
            <person name="Haridas S."/>
            <person name="Hughes K."/>
            <person name="Justo A."/>
            <person name="Karasinski D."/>
            <person name="Kautmanova I."/>
            <person name="Kiss B."/>
            <person name="Kocsube S."/>
            <person name="Kotiranta H."/>
            <person name="LaButti K.M."/>
            <person name="Lechner B.E."/>
            <person name="Liimatainen K."/>
            <person name="Lipzen A."/>
            <person name="Lukacs Z."/>
            <person name="Mihaltcheva S."/>
            <person name="Morgado L.N."/>
            <person name="Niskanen T."/>
            <person name="Noordeloos M.E."/>
            <person name="Ohm R.A."/>
            <person name="Ortiz-Santana B."/>
            <person name="Ovrebo C."/>
            <person name="Racz N."/>
            <person name="Riley R."/>
            <person name="Savchenko A."/>
            <person name="Shiryaev A."/>
            <person name="Soop K."/>
            <person name="Spirin V."/>
            <person name="Szebenyi C."/>
            <person name="Tomsovsky M."/>
            <person name="Tulloss R.E."/>
            <person name="Uehling J."/>
            <person name="Grigoriev I.V."/>
            <person name="Vagvolgyi C."/>
            <person name="Papp T."/>
            <person name="Martin F.M."/>
            <person name="Miettinen O."/>
            <person name="Hibbett D.S."/>
            <person name="Nagy L.G."/>
        </authorList>
    </citation>
    <scope>NUCLEOTIDE SEQUENCE [LARGE SCALE GENOMIC DNA]</scope>
    <source>
        <strain evidence="1 2">OMC1185</strain>
    </source>
</reference>
<proteinExistence type="predicted"/>